<dbReference type="Proteomes" id="UP000265703">
    <property type="component" value="Unassembled WGS sequence"/>
</dbReference>
<dbReference type="AlphaFoldDB" id="A0A397SDD6"/>
<evidence type="ECO:0000256" key="1">
    <source>
        <dbReference type="SAM" id="MobiDB-lite"/>
    </source>
</evidence>
<dbReference type="STRING" id="658196.A0A397SDD6"/>
<dbReference type="OrthoDB" id="2448501at2759"/>
<evidence type="ECO:0000313" key="3">
    <source>
        <dbReference type="Proteomes" id="UP000265703"/>
    </source>
</evidence>
<reference evidence="2 3" key="1">
    <citation type="submission" date="2018-06" db="EMBL/GenBank/DDBJ databases">
        <title>Comparative genomics reveals the genomic features of Rhizophagus irregularis, R. cerebriforme, R. diaphanum and Gigaspora rosea, and their symbiotic lifestyle signature.</title>
        <authorList>
            <person name="Morin E."/>
            <person name="San Clemente H."/>
            <person name="Chen E.C.H."/>
            <person name="De La Providencia I."/>
            <person name="Hainaut M."/>
            <person name="Kuo A."/>
            <person name="Kohler A."/>
            <person name="Murat C."/>
            <person name="Tang N."/>
            <person name="Roy S."/>
            <person name="Loubradou J."/>
            <person name="Henrissat B."/>
            <person name="Grigoriev I.V."/>
            <person name="Corradi N."/>
            <person name="Roux C."/>
            <person name="Martin F.M."/>
        </authorList>
    </citation>
    <scope>NUCLEOTIDE SEQUENCE [LARGE SCALE GENOMIC DNA]</scope>
    <source>
        <strain evidence="2 3">DAOM 227022</strain>
    </source>
</reference>
<accession>A0A397SDD6</accession>
<evidence type="ECO:0000313" key="2">
    <source>
        <dbReference type="EMBL" id="RIA80394.1"/>
    </source>
</evidence>
<comment type="caution">
    <text evidence="2">The sequence shown here is derived from an EMBL/GenBank/DDBJ whole genome shotgun (WGS) entry which is preliminary data.</text>
</comment>
<keyword evidence="3" id="KW-1185">Reference proteome</keyword>
<feature type="compositionally biased region" description="Low complexity" evidence="1">
    <location>
        <begin position="341"/>
        <end position="353"/>
    </location>
</feature>
<protein>
    <submittedName>
        <fullName evidence="2">Uncharacterized protein</fullName>
    </submittedName>
</protein>
<name>A0A397SDD6_9GLOM</name>
<feature type="region of interest" description="Disordered" evidence="1">
    <location>
        <begin position="334"/>
        <end position="353"/>
    </location>
</feature>
<sequence>MSMNIRGVIAGLGIDDHFRLLERIFVTGPISEDNETDDVGLFLTGGHRILDENERQLAEILKRQIIYDVAVELSIICDGNNDNSSLGDAQVLEMLENLRRLVWKVESLSGITNLRGKATKEEKPLPAIPEENEDVSSHHSRESSQVQFDDFGDAVGETPRIYNDLTTRNVPDTTAAGDLGEVAETIFYIFPVRHDTPLGEWMMDALAQLYAFIKCLRAGINQSILPNRRTAKVQQQSMDLLHRIGDATIVDFVDPRSSAKLESIRQEQSNQTSMDKEELPNSSELPIIGDEKLKRSMSIVSRLSSEPSIIGNEKLERSKSTEFRSYTLSSQDESRDHIFDDSTSSSSPISTFPISNQSNGTSIILSPLSVASGLSFASAMTSATRMSSSSFSSSGTSASRSRILYKKLDPERRQTIKSFKRGVKLQLQNMIQKHYKQWKKDANYNFGGVFDPSRKNLRRNAMETIFGPFESLIDNTLYGRNFEKKRDGQVGGVKNIVVTDSVYSQQRAKETNRNRNMENMISKFLDFQNRMIKDTI</sequence>
<feature type="region of interest" description="Disordered" evidence="1">
    <location>
        <begin position="260"/>
        <end position="287"/>
    </location>
</feature>
<organism evidence="2 3">
    <name type="scientific">Glomus cerebriforme</name>
    <dbReference type="NCBI Taxonomy" id="658196"/>
    <lineage>
        <taxon>Eukaryota</taxon>
        <taxon>Fungi</taxon>
        <taxon>Fungi incertae sedis</taxon>
        <taxon>Mucoromycota</taxon>
        <taxon>Glomeromycotina</taxon>
        <taxon>Glomeromycetes</taxon>
        <taxon>Glomerales</taxon>
        <taxon>Glomeraceae</taxon>
        <taxon>Glomus</taxon>
    </lineage>
</organism>
<feature type="region of interest" description="Disordered" evidence="1">
    <location>
        <begin position="119"/>
        <end position="146"/>
    </location>
</feature>
<dbReference type="EMBL" id="QKYT01000979">
    <property type="protein sequence ID" value="RIA80394.1"/>
    <property type="molecule type" value="Genomic_DNA"/>
</dbReference>
<gene>
    <name evidence="2" type="ORF">C1645_605292</name>
</gene>
<proteinExistence type="predicted"/>